<reference evidence="1" key="1">
    <citation type="journal article" date="2015" name="Nature">
        <title>Complex archaea that bridge the gap between prokaryotes and eukaryotes.</title>
        <authorList>
            <person name="Spang A."/>
            <person name="Saw J.H."/>
            <person name="Jorgensen S.L."/>
            <person name="Zaremba-Niedzwiedzka K."/>
            <person name="Martijn J."/>
            <person name="Lind A.E."/>
            <person name="van Eijk R."/>
            <person name="Schleper C."/>
            <person name="Guy L."/>
            <person name="Ettema T.J."/>
        </authorList>
    </citation>
    <scope>NUCLEOTIDE SEQUENCE</scope>
</reference>
<dbReference type="AlphaFoldDB" id="A0A0F8VWR4"/>
<comment type="caution">
    <text evidence="1">The sequence shown here is derived from an EMBL/GenBank/DDBJ whole genome shotgun (WGS) entry which is preliminary data.</text>
</comment>
<organism evidence="1">
    <name type="scientific">marine sediment metagenome</name>
    <dbReference type="NCBI Taxonomy" id="412755"/>
    <lineage>
        <taxon>unclassified sequences</taxon>
        <taxon>metagenomes</taxon>
        <taxon>ecological metagenomes</taxon>
    </lineage>
</organism>
<gene>
    <name evidence="1" type="ORF">LCGC14_3141740</name>
</gene>
<sequence>YFGGGVTCNKALKEMFKNKNLDIELFWPKKDLSLDNAAMIAGLGYHKYKKVLKSDKLDILAEPTISSF</sequence>
<name>A0A0F8VWR4_9ZZZZ</name>
<accession>A0A0F8VWR4</accession>
<dbReference type="EMBL" id="LAZR01068897">
    <property type="protein sequence ID" value="KKK48777.1"/>
    <property type="molecule type" value="Genomic_DNA"/>
</dbReference>
<proteinExistence type="predicted"/>
<feature type="non-terminal residue" evidence="1">
    <location>
        <position position="1"/>
    </location>
</feature>
<protein>
    <submittedName>
        <fullName evidence="1">Uncharacterized protein</fullName>
    </submittedName>
</protein>
<dbReference type="Gene3D" id="3.30.420.40">
    <property type="match status" value="2"/>
</dbReference>
<evidence type="ECO:0000313" key="1">
    <source>
        <dbReference type="EMBL" id="KKK48777.1"/>
    </source>
</evidence>